<dbReference type="EMBL" id="PVNL01000135">
    <property type="protein sequence ID" value="PRP96388.1"/>
    <property type="molecule type" value="Genomic_DNA"/>
</dbReference>
<feature type="chain" id="PRO_5015612207" description="IgGFc-binding protein N-terminal domain-containing protein" evidence="2">
    <location>
        <begin position="22"/>
        <end position="633"/>
    </location>
</feature>
<dbReference type="Pfam" id="PF17517">
    <property type="entry name" value="IgGFc_binding"/>
    <property type="match status" value="1"/>
</dbReference>
<evidence type="ECO:0000313" key="5">
    <source>
        <dbReference type="Proteomes" id="UP000238823"/>
    </source>
</evidence>
<name>A0A2S9XU37_9BACT</name>
<evidence type="ECO:0000313" key="4">
    <source>
        <dbReference type="EMBL" id="PRP96388.1"/>
    </source>
</evidence>
<reference evidence="4 5" key="1">
    <citation type="submission" date="2018-03" db="EMBL/GenBank/DDBJ databases">
        <title>Draft Genome Sequences of the Obligatory Marine Myxobacteria Enhygromyxa salina SWB007.</title>
        <authorList>
            <person name="Poehlein A."/>
            <person name="Moghaddam J.A."/>
            <person name="Harms H."/>
            <person name="Alanjari M."/>
            <person name="Koenig G.M."/>
            <person name="Daniel R."/>
            <person name="Schaeberle T.F."/>
        </authorList>
    </citation>
    <scope>NUCLEOTIDE SEQUENCE [LARGE SCALE GENOMIC DNA]</scope>
    <source>
        <strain evidence="4 5">SWB007</strain>
    </source>
</reference>
<protein>
    <recommendedName>
        <fullName evidence="3">IgGFc-binding protein N-terminal domain-containing protein</fullName>
    </recommendedName>
</protein>
<proteinExistence type="predicted"/>
<dbReference type="PANTHER" id="PTHR46534">
    <property type="entry name" value="IGGFC_BINDING DOMAIN-CONTAINING PROTEIN"/>
    <property type="match status" value="1"/>
</dbReference>
<accession>A0A2S9XU37</accession>
<organism evidence="4 5">
    <name type="scientific">Enhygromyxa salina</name>
    <dbReference type="NCBI Taxonomy" id="215803"/>
    <lineage>
        <taxon>Bacteria</taxon>
        <taxon>Pseudomonadati</taxon>
        <taxon>Myxococcota</taxon>
        <taxon>Polyangia</taxon>
        <taxon>Nannocystales</taxon>
        <taxon>Nannocystaceae</taxon>
        <taxon>Enhygromyxa</taxon>
    </lineage>
</organism>
<keyword evidence="2" id="KW-0732">Signal</keyword>
<comment type="caution">
    <text evidence="4">The sequence shown here is derived from an EMBL/GenBank/DDBJ whole genome shotgun (WGS) entry which is preliminary data.</text>
</comment>
<evidence type="ECO:0000256" key="1">
    <source>
        <dbReference type="SAM" id="MobiDB-lite"/>
    </source>
</evidence>
<dbReference type="PROSITE" id="PS51257">
    <property type="entry name" value="PROKAR_LIPOPROTEIN"/>
    <property type="match status" value="1"/>
</dbReference>
<feature type="domain" description="IgGFc-binding protein N-terminal" evidence="3">
    <location>
        <begin position="287"/>
        <end position="607"/>
    </location>
</feature>
<feature type="region of interest" description="Disordered" evidence="1">
    <location>
        <begin position="21"/>
        <end position="86"/>
    </location>
</feature>
<dbReference type="Proteomes" id="UP000238823">
    <property type="component" value="Unassembled WGS sequence"/>
</dbReference>
<dbReference type="InterPro" id="IPR035234">
    <property type="entry name" value="IgGFc-bd_N"/>
</dbReference>
<gene>
    <name evidence="4" type="ORF">ENSA7_72030</name>
</gene>
<feature type="compositionally biased region" description="Acidic residues" evidence="1">
    <location>
        <begin position="44"/>
        <end position="71"/>
    </location>
</feature>
<evidence type="ECO:0000256" key="2">
    <source>
        <dbReference type="SAM" id="SignalP"/>
    </source>
</evidence>
<feature type="signal peptide" evidence="2">
    <location>
        <begin position="1"/>
        <end position="21"/>
    </location>
</feature>
<sequence>MLRSSLAWTCFAAFTLTACNGAPPSSEAGNEGVSTTPITTETGNDGDGDAGDGDGDPGDGDGDGDPGDGDGDGSTTGIKFDLNPASDGGDGGGVLCSDDLKQILDENNTVLANCEPGTACFEGDCIEMCLAAGLSKGSIGCEYYVPTPPFYSNQAGNGTTFDGSCHAVMIANSWDTPAQLELSFLGQDYDYAAHARIPSGIGNNVVYDPIPPDGLPAGQVAILFLSHNTNAANGGNPLTCPVPPALVNQDAVVFGTGSLEAWEMISDTPVTVYDILPYGGASSYLPSASLLQPRTAWGQNYVIANPHDTSGYAWLLAVAREDNTTVSINVSTPVQAGTIMVPPVNTPTDYIINAGETLQWMNATQLAGTIVASDKPIGMYSGNTYLRVATMDVNGGGQDSSHQQLPHVQALASEYVGPGIPTRKSNMQPESVLYHMVGMVDGTELSYDPAPPAGAPAMLDLGQIVEFESSTLFTIRSQDDDHPFSFTQYMAGAINPHLGGCLGQCAGLGDEEWINLVAPAQYMRRYVFFVDPTYGVSSLAIVRTQGTNGFEDVELACYGVVDGWSSVGNEGLYEVAHLDLYRGGVGQCAQSQQEAWSVAPFGIIVWGVDHYASYGYPAGGNARTINDLVVPVG</sequence>
<dbReference type="PANTHER" id="PTHR46534:SF1">
    <property type="entry name" value="IGGFC-BINDING PROTEIN N-TERMINAL DOMAIN-CONTAINING PROTEIN"/>
    <property type="match status" value="1"/>
</dbReference>
<evidence type="ECO:0000259" key="3">
    <source>
        <dbReference type="Pfam" id="PF17517"/>
    </source>
</evidence>
<feature type="compositionally biased region" description="Polar residues" evidence="1">
    <location>
        <begin position="32"/>
        <end position="43"/>
    </location>
</feature>
<dbReference type="RefSeq" id="WP_181234449.1">
    <property type="nucleotide sequence ID" value="NZ_PVNL01000135.1"/>
</dbReference>
<dbReference type="AlphaFoldDB" id="A0A2S9XU37"/>